<dbReference type="Proteomes" id="UP000250235">
    <property type="component" value="Unassembled WGS sequence"/>
</dbReference>
<dbReference type="GO" id="GO:0003723">
    <property type="term" value="F:RNA binding"/>
    <property type="evidence" value="ECO:0007669"/>
    <property type="project" value="UniProtKB-UniRule"/>
</dbReference>
<dbReference type="InterPro" id="IPR000504">
    <property type="entry name" value="RRM_dom"/>
</dbReference>
<dbReference type="SUPFAM" id="SSF54928">
    <property type="entry name" value="RNA-binding domain, RBD"/>
    <property type="match status" value="1"/>
</dbReference>
<accession>A0A2Z7B7L3</accession>
<evidence type="ECO:0000313" key="4">
    <source>
        <dbReference type="EMBL" id="KZV29740.1"/>
    </source>
</evidence>
<dbReference type="SMART" id="SM00360">
    <property type="entry name" value="RRM"/>
    <property type="match status" value="1"/>
</dbReference>
<feature type="compositionally biased region" description="Basic residues" evidence="2">
    <location>
        <begin position="124"/>
        <end position="138"/>
    </location>
</feature>
<dbReference type="InterPro" id="IPR009818">
    <property type="entry name" value="PAM2_motif"/>
</dbReference>
<evidence type="ECO:0000256" key="1">
    <source>
        <dbReference type="PROSITE-ProRule" id="PRU00176"/>
    </source>
</evidence>
<dbReference type="Pfam" id="PF07145">
    <property type="entry name" value="PAM2"/>
    <property type="match status" value="1"/>
</dbReference>
<sequence length="260" mass="28619">MAAGAEVTGDAAIKEMETPVAVLDLPKATDASTEKPVENNFDSDSKEWADTEVNGGVKDSDLNSNGDSKSEMEVKEIVDILKKLKLNPQAKEFFPSSQHHGQMGIIKFAPDDKNLGNDSFPNNQRKRNNYNQNRKRISGRSFRAQREDSIRRTVYVSDIDHMVTEEQLAALFSGFGQVLDCRVCGDPHSRLRFAFVEFADEYSARAALSLCGAHLGFSPVTVLPSKTAILPVNPTFLPRAESAILALDCCGEILGSQRIR</sequence>
<feature type="domain" description="RRM" evidence="3">
    <location>
        <begin position="152"/>
        <end position="227"/>
    </location>
</feature>
<feature type="compositionally biased region" description="Basic and acidic residues" evidence="2">
    <location>
        <begin position="32"/>
        <end position="49"/>
    </location>
</feature>
<feature type="region of interest" description="Disordered" evidence="2">
    <location>
        <begin position="112"/>
        <end position="143"/>
    </location>
</feature>
<dbReference type="Pfam" id="PF00076">
    <property type="entry name" value="RRM_1"/>
    <property type="match status" value="1"/>
</dbReference>
<dbReference type="AlphaFoldDB" id="A0A2Z7B7L3"/>
<feature type="region of interest" description="Disordered" evidence="2">
    <location>
        <begin position="24"/>
        <end position="70"/>
    </location>
</feature>
<dbReference type="PANTHER" id="PTHR32343">
    <property type="entry name" value="SERINE/ARGININE-RICH SPLICING FACTOR"/>
    <property type="match status" value="1"/>
</dbReference>
<proteinExistence type="predicted"/>
<keyword evidence="1" id="KW-0694">RNA-binding</keyword>
<evidence type="ECO:0000313" key="5">
    <source>
        <dbReference type="Proteomes" id="UP000250235"/>
    </source>
</evidence>
<dbReference type="PANTHER" id="PTHR32343:SF22">
    <property type="entry name" value="LD29830P"/>
    <property type="match status" value="1"/>
</dbReference>
<name>A0A2Z7B7L3_9LAMI</name>
<protein>
    <submittedName>
        <fullName evidence="4">Nucleolysin TIAR-like</fullName>
    </submittedName>
</protein>
<dbReference type="PROSITE" id="PS50102">
    <property type="entry name" value="RRM"/>
    <property type="match status" value="1"/>
</dbReference>
<evidence type="ECO:0000259" key="3">
    <source>
        <dbReference type="PROSITE" id="PS50102"/>
    </source>
</evidence>
<evidence type="ECO:0000256" key="2">
    <source>
        <dbReference type="SAM" id="MobiDB-lite"/>
    </source>
</evidence>
<dbReference type="InterPro" id="IPR035979">
    <property type="entry name" value="RBD_domain_sf"/>
</dbReference>
<keyword evidence="5" id="KW-1185">Reference proteome</keyword>
<dbReference type="OrthoDB" id="7763451at2759"/>
<dbReference type="InterPro" id="IPR012677">
    <property type="entry name" value="Nucleotide-bd_a/b_plait_sf"/>
</dbReference>
<reference evidence="4 5" key="1">
    <citation type="journal article" date="2015" name="Proc. Natl. Acad. Sci. U.S.A.">
        <title>The resurrection genome of Boea hygrometrica: A blueprint for survival of dehydration.</title>
        <authorList>
            <person name="Xiao L."/>
            <person name="Yang G."/>
            <person name="Zhang L."/>
            <person name="Yang X."/>
            <person name="Zhao S."/>
            <person name="Ji Z."/>
            <person name="Zhou Q."/>
            <person name="Hu M."/>
            <person name="Wang Y."/>
            <person name="Chen M."/>
            <person name="Xu Y."/>
            <person name="Jin H."/>
            <person name="Xiao X."/>
            <person name="Hu G."/>
            <person name="Bao F."/>
            <person name="Hu Y."/>
            <person name="Wan P."/>
            <person name="Li L."/>
            <person name="Deng X."/>
            <person name="Kuang T."/>
            <person name="Xiang C."/>
            <person name="Zhu J.K."/>
            <person name="Oliver M.J."/>
            <person name="He Y."/>
        </authorList>
    </citation>
    <scope>NUCLEOTIDE SEQUENCE [LARGE SCALE GENOMIC DNA]</scope>
    <source>
        <strain evidence="5">cv. XS01</strain>
    </source>
</reference>
<organism evidence="4 5">
    <name type="scientific">Dorcoceras hygrometricum</name>
    <dbReference type="NCBI Taxonomy" id="472368"/>
    <lineage>
        <taxon>Eukaryota</taxon>
        <taxon>Viridiplantae</taxon>
        <taxon>Streptophyta</taxon>
        <taxon>Embryophyta</taxon>
        <taxon>Tracheophyta</taxon>
        <taxon>Spermatophyta</taxon>
        <taxon>Magnoliopsida</taxon>
        <taxon>eudicotyledons</taxon>
        <taxon>Gunneridae</taxon>
        <taxon>Pentapetalae</taxon>
        <taxon>asterids</taxon>
        <taxon>lamiids</taxon>
        <taxon>Lamiales</taxon>
        <taxon>Gesneriaceae</taxon>
        <taxon>Didymocarpoideae</taxon>
        <taxon>Trichosporeae</taxon>
        <taxon>Loxocarpinae</taxon>
        <taxon>Dorcoceras</taxon>
    </lineage>
</organism>
<dbReference type="Gene3D" id="3.30.70.330">
    <property type="match status" value="1"/>
</dbReference>
<dbReference type="EMBL" id="KV009357">
    <property type="protein sequence ID" value="KZV29740.1"/>
    <property type="molecule type" value="Genomic_DNA"/>
</dbReference>
<gene>
    <name evidence="4" type="ORF">F511_05834</name>
</gene>